<gene>
    <name evidence="2" type="ORF">DR864_00130</name>
    <name evidence="3" type="ORF">DR864_00405</name>
</gene>
<keyword evidence="4" id="KW-1185">Reference proteome</keyword>
<evidence type="ECO:0000313" key="2">
    <source>
        <dbReference type="EMBL" id="AXE16239.1"/>
    </source>
</evidence>
<accession>A0A344TC68</accession>
<dbReference type="AlphaFoldDB" id="A0A344TC68"/>
<evidence type="ECO:0000313" key="3">
    <source>
        <dbReference type="EMBL" id="AXE16294.1"/>
    </source>
</evidence>
<dbReference type="KEGG" id="run:DR864_00130"/>
<dbReference type="RefSeq" id="WP_114065060.1">
    <property type="nucleotide sequence ID" value="NZ_CP030850.1"/>
</dbReference>
<name>A0A344TC68_9BACT</name>
<organism evidence="2 4">
    <name type="scientific">Runella rosea</name>
    <dbReference type="NCBI Taxonomy" id="2259595"/>
    <lineage>
        <taxon>Bacteria</taxon>
        <taxon>Pseudomonadati</taxon>
        <taxon>Bacteroidota</taxon>
        <taxon>Cytophagia</taxon>
        <taxon>Cytophagales</taxon>
        <taxon>Spirosomataceae</taxon>
        <taxon>Runella</taxon>
    </lineage>
</organism>
<dbReference type="EMBL" id="CP030850">
    <property type="protein sequence ID" value="AXE16239.1"/>
    <property type="molecule type" value="Genomic_DNA"/>
</dbReference>
<reference evidence="2 4" key="1">
    <citation type="submission" date="2018-07" db="EMBL/GenBank/DDBJ databases">
        <title>Genome sequencing of Runella.</title>
        <authorList>
            <person name="Baek M.-G."/>
            <person name="Yi H."/>
        </authorList>
    </citation>
    <scope>NUCLEOTIDE SEQUENCE [LARGE SCALE GENOMIC DNA]</scope>
    <source>
        <strain evidence="2 4">HYN0085</strain>
    </source>
</reference>
<dbReference type="EMBL" id="CP030850">
    <property type="protein sequence ID" value="AXE16294.1"/>
    <property type="molecule type" value="Genomic_DNA"/>
</dbReference>
<dbReference type="Proteomes" id="UP000251993">
    <property type="component" value="Chromosome"/>
</dbReference>
<dbReference type="KEGG" id="run:DR864_00405"/>
<feature type="region of interest" description="Disordered" evidence="1">
    <location>
        <begin position="160"/>
        <end position="191"/>
    </location>
</feature>
<proteinExistence type="predicted"/>
<sequence length="191" mass="22675">MSNQTPQTVPFVFPEKTERVQYKHIFTEKELLELGEQLNKQLREKNQMELDKKSAVSTWKSRIEAKDAEINITGNFPNDRYKFEPVEAKKMIDASTLCWNYFHPENWELIETVKLTTKEVREYFPKRKNLINKTFEWYNPYTDLMVDSRPMSTEELQLTIDEELSAAEKDKEDQDDSPFGPLDETPKNKKK</sequence>
<evidence type="ECO:0000313" key="4">
    <source>
        <dbReference type="Proteomes" id="UP000251993"/>
    </source>
</evidence>
<protein>
    <submittedName>
        <fullName evidence="2">Uncharacterized protein</fullName>
    </submittedName>
</protein>
<evidence type="ECO:0000256" key="1">
    <source>
        <dbReference type="SAM" id="MobiDB-lite"/>
    </source>
</evidence>